<dbReference type="PANTHER" id="PTHR30050:SF5">
    <property type="entry name" value="DNAA REGULATORY INACTIVATOR HDA"/>
    <property type="match status" value="1"/>
</dbReference>
<comment type="caution">
    <text evidence="1">The sequence shown here is derived from an EMBL/GenBank/DDBJ whole genome shotgun (WGS) entry which is preliminary data.</text>
</comment>
<accession>A0A2T8HWI3</accession>
<dbReference type="SUPFAM" id="SSF52540">
    <property type="entry name" value="P-loop containing nucleoside triphosphate hydrolases"/>
    <property type="match status" value="1"/>
</dbReference>
<evidence type="ECO:0000313" key="1">
    <source>
        <dbReference type="EMBL" id="PVH29773.1"/>
    </source>
</evidence>
<dbReference type="Proteomes" id="UP000245911">
    <property type="component" value="Unassembled WGS sequence"/>
</dbReference>
<evidence type="ECO:0000313" key="2">
    <source>
        <dbReference type="Proteomes" id="UP000245911"/>
    </source>
</evidence>
<dbReference type="OrthoDB" id="7390113at2"/>
<dbReference type="PANTHER" id="PTHR30050">
    <property type="entry name" value="CHROMOSOMAL REPLICATION INITIATOR PROTEIN DNAA"/>
    <property type="match status" value="1"/>
</dbReference>
<name>A0A2T8HWI3_9RHOB</name>
<dbReference type="Gene3D" id="1.10.8.60">
    <property type="match status" value="1"/>
</dbReference>
<dbReference type="GO" id="GO:0006270">
    <property type="term" value="P:DNA replication initiation"/>
    <property type="evidence" value="ECO:0007669"/>
    <property type="project" value="TreeGrafter"/>
</dbReference>
<dbReference type="InterPro" id="IPR027417">
    <property type="entry name" value="P-loop_NTPase"/>
</dbReference>
<organism evidence="1 2">
    <name type="scientific">Pararhodobacter oceanensis</name>
    <dbReference type="NCBI Taxonomy" id="2172121"/>
    <lineage>
        <taxon>Bacteria</taxon>
        <taxon>Pseudomonadati</taxon>
        <taxon>Pseudomonadota</taxon>
        <taxon>Alphaproteobacteria</taxon>
        <taxon>Rhodobacterales</taxon>
        <taxon>Paracoccaceae</taxon>
        <taxon>Pararhodobacter</taxon>
    </lineage>
</organism>
<dbReference type="RefSeq" id="WP_116557661.1">
    <property type="nucleotide sequence ID" value="NZ_JBLWXM010000001.1"/>
</dbReference>
<reference evidence="1 2" key="1">
    <citation type="submission" date="2018-04" db="EMBL/GenBank/DDBJ databases">
        <title>Pararhodobacter oceanense sp. nov., isolated from marine intertidal sediment.</title>
        <authorList>
            <person name="Wang X.-L."/>
            <person name="Du Z.-J."/>
        </authorList>
    </citation>
    <scope>NUCLEOTIDE SEQUENCE [LARGE SCALE GENOMIC DNA]</scope>
    <source>
        <strain evidence="1 2">AM505</strain>
    </source>
</reference>
<gene>
    <name evidence="1" type="ORF">DDE20_06610</name>
</gene>
<dbReference type="AlphaFoldDB" id="A0A2T8HWI3"/>
<proteinExistence type="predicted"/>
<dbReference type="EMBL" id="QDKM01000002">
    <property type="protein sequence ID" value="PVH29773.1"/>
    <property type="molecule type" value="Genomic_DNA"/>
</dbReference>
<sequence length="243" mass="26245">MSDRIKPEQITFDLPNRPAMGREDFLEAPSNALALAAIESPAGLPAGIMVLTGPRGSGKTHLAHVWAQQSDAQWLDAATLPEDLPYILASDARAFVIDDAHLVSGAQGQEALFHLINHLRNKGSLLLTARQPVRDWGLTLPDLISRLSAAAHVALAEPDETLLAAVLVKLFNDRQLRVQPALITYLLGRMERSLAVAGDLVARLDAQALKLGRPVTRALAQELLAKEFGSDGDDLQDLDIPPE</sequence>
<protein>
    <submittedName>
        <fullName evidence="1">Chromosomal replication initiator DnaA</fullName>
    </submittedName>
</protein>
<dbReference type="Gene3D" id="3.40.50.300">
    <property type="entry name" value="P-loop containing nucleotide triphosphate hydrolases"/>
    <property type="match status" value="1"/>
</dbReference>
<keyword evidence="2" id="KW-1185">Reference proteome</keyword>
<dbReference type="GO" id="GO:0005886">
    <property type="term" value="C:plasma membrane"/>
    <property type="evidence" value="ECO:0007669"/>
    <property type="project" value="TreeGrafter"/>
</dbReference>
<dbReference type="GO" id="GO:0003688">
    <property type="term" value="F:DNA replication origin binding"/>
    <property type="evidence" value="ECO:0007669"/>
    <property type="project" value="TreeGrafter"/>
</dbReference>